<dbReference type="SUPFAM" id="SSF54427">
    <property type="entry name" value="NTF2-like"/>
    <property type="match status" value="1"/>
</dbReference>
<dbReference type="GO" id="GO:0030638">
    <property type="term" value="P:polyketide metabolic process"/>
    <property type="evidence" value="ECO:0007669"/>
    <property type="project" value="InterPro"/>
</dbReference>
<feature type="domain" description="SnoaL-like" evidence="1">
    <location>
        <begin position="22"/>
        <end position="133"/>
    </location>
</feature>
<gene>
    <name evidence="2" type="ORF">F5544_12810</name>
</gene>
<sequence length="163" mass="18609">MTYPNDTTQDSVDSAWVMEFSRRFLAAWNDHDPDQVLDLLTTDVVYDDDSWPTVMHGHGEVRVWLETLWHNLPDLEFEVLGVYPMPEQPRAAVHWRFRCTMTGHFDSPDSPATDKHCELEGTDIYKFRDGRACSVRTIMNIADLNRQLDIPSPSASAANASPN</sequence>
<dbReference type="RefSeq" id="WP_167473429.1">
    <property type="nucleotide sequence ID" value="NZ_CP046172.1"/>
</dbReference>
<dbReference type="PANTHER" id="PTHR38436:SF1">
    <property type="entry name" value="ESTER CYCLASE"/>
    <property type="match status" value="1"/>
</dbReference>
<dbReference type="Gene3D" id="3.10.450.50">
    <property type="match status" value="1"/>
</dbReference>
<evidence type="ECO:0000313" key="2">
    <source>
        <dbReference type="EMBL" id="QIS10451.1"/>
    </source>
</evidence>
<reference evidence="2 3" key="1">
    <citation type="journal article" date="2019" name="ACS Chem. Biol.">
        <title>Identification and Mobilization of a Cryptic Antibiotic Biosynthesis Gene Locus from a Human-Pathogenic Nocardia Isolate.</title>
        <authorList>
            <person name="Herisse M."/>
            <person name="Ishida K."/>
            <person name="Porter J.L."/>
            <person name="Howden B."/>
            <person name="Hertweck C."/>
            <person name="Stinear T.P."/>
            <person name="Pidot S.J."/>
        </authorList>
    </citation>
    <scope>NUCLEOTIDE SEQUENCE [LARGE SCALE GENOMIC DNA]</scope>
    <source>
        <strain evidence="2 3">AUSMDU00012717</strain>
    </source>
</reference>
<keyword evidence="3" id="KW-1185">Reference proteome</keyword>
<evidence type="ECO:0000313" key="3">
    <source>
        <dbReference type="Proteomes" id="UP000503540"/>
    </source>
</evidence>
<dbReference type="AlphaFoldDB" id="A0A6G9YB56"/>
<protein>
    <submittedName>
        <fullName evidence="2">Polyketide cyclase</fullName>
    </submittedName>
</protein>
<dbReference type="Pfam" id="PF12680">
    <property type="entry name" value="SnoaL_2"/>
    <property type="match status" value="1"/>
</dbReference>
<dbReference type="InterPro" id="IPR037401">
    <property type="entry name" value="SnoaL-like"/>
</dbReference>
<dbReference type="KEGG" id="nah:F5544_12810"/>
<dbReference type="PANTHER" id="PTHR38436">
    <property type="entry name" value="POLYKETIDE CYCLASE SNOAL-LIKE DOMAIN"/>
    <property type="match status" value="1"/>
</dbReference>
<dbReference type="EMBL" id="CP046172">
    <property type="protein sequence ID" value="QIS10451.1"/>
    <property type="molecule type" value="Genomic_DNA"/>
</dbReference>
<proteinExistence type="predicted"/>
<organism evidence="2 3">
    <name type="scientific">Nocardia arthritidis</name>
    <dbReference type="NCBI Taxonomy" id="228602"/>
    <lineage>
        <taxon>Bacteria</taxon>
        <taxon>Bacillati</taxon>
        <taxon>Actinomycetota</taxon>
        <taxon>Actinomycetes</taxon>
        <taxon>Mycobacteriales</taxon>
        <taxon>Nocardiaceae</taxon>
        <taxon>Nocardia</taxon>
    </lineage>
</organism>
<dbReference type="InterPro" id="IPR032710">
    <property type="entry name" value="NTF2-like_dom_sf"/>
</dbReference>
<dbReference type="Proteomes" id="UP000503540">
    <property type="component" value="Chromosome"/>
</dbReference>
<name>A0A6G9YB56_9NOCA</name>
<dbReference type="InterPro" id="IPR009959">
    <property type="entry name" value="Cyclase_SnoaL-like"/>
</dbReference>
<evidence type="ECO:0000259" key="1">
    <source>
        <dbReference type="Pfam" id="PF12680"/>
    </source>
</evidence>
<accession>A0A6G9YB56</accession>